<dbReference type="Gene3D" id="3.30.160.20">
    <property type="match status" value="1"/>
</dbReference>
<sequence length="504" mass="54985">MNITPTDAPSPALPSLGNDIWSPYYLLGKNLPGSGNEERCSLCALVYQANAVMPMTTPPMTAVFAFQFFGCEYQPPAGDQTCLGYLPHTVTTLGSRERLGGARVLTRLTRPRPQCPFMQQQQQQLQPQCRQIPFYRLQSTSSSAPPTEPVEPKEETAPIESEPEPAVPVELESLPSPPVSAAQESAKLSALHARLSLPSRLPLETLARALIDPSADSNPEFNNGALATLGNDLLGYYTSEQIICHYPRIPMPVLLSAMNAYVGDAALATVTREWGVETAATPGGEVDPGLLQFTHLEPDTEFLPYRRRTGRPNENKAQGWRRGLSSRIVYDDAFGELRGRAMTKEPLRSKAATLEQAAAGFVRAVVGAVYVHAGRAATQKFAQAHFLSRHLDIASLFDFSVPTRDLSKLCAREGFEPPVARLLAETGRDSRHPVFVVGVYSGKDKLGEGPGASLDEARFRATAAALKSWYLYSPLEVTKPSETEDNKANKKWVPNMVDPGEIIV</sequence>
<evidence type="ECO:0000256" key="7">
    <source>
        <dbReference type="ARBA" id="ARBA00035187"/>
    </source>
</evidence>
<evidence type="ECO:0000256" key="6">
    <source>
        <dbReference type="ARBA" id="ARBA00024034"/>
    </source>
</evidence>
<dbReference type="SUPFAM" id="SSF54768">
    <property type="entry name" value="dsRNA-binding domain-like"/>
    <property type="match status" value="1"/>
</dbReference>
<evidence type="ECO:0000313" key="11">
    <source>
        <dbReference type="Proteomes" id="UP000774617"/>
    </source>
</evidence>
<dbReference type="PANTHER" id="PTHR11207">
    <property type="entry name" value="RIBONUCLEASE III"/>
    <property type="match status" value="1"/>
</dbReference>
<keyword evidence="4" id="KW-0496">Mitochondrion</keyword>
<dbReference type="EMBL" id="JAGTJR010000029">
    <property type="protein sequence ID" value="KAH7039523.1"/>
    <property type="molecule type" value="Genomic_DNA"/>
</dbReference>
<evidence type="ECO:0000256" key="2">
    <source>
        <dbReference type="ARBA" id="ARBA00022884"/>
    </source>
</evidence>
<name>A0ABQ8G0T8_9PEZI</name>
<evidence type="ECO:0000256" key="3">
    <source>
        <dbReference type="ARBA" id="ARBA00022980"/>
    </source>
</evidence>
<dbReference type="CDD" id="cd19873">
    <property type="entry name" value="DSRM_MRPL3_like"/>
    <property type="match status" value="1"/>
</dbReference>
<reference evidence="10 11" key="1">
    <citation type="journal article" date="2021" name="Nat. Commun.">
        <title>Genetic determinants of endophytism in the Arabidopsis root mycobiome.</title>
        <authorList>
            <person name="Mesny F."/>
            <person name="Miyauchi S."/>
            <person name="Thiergart T."/>
            <person name="Pickel B."/>
            <person name="Atanasova L."/>
            <person name="Karlsson M."/>
            <person name="Huettel B."/>
            <person name="Barry K.W."/>
            <person name="Haridas S."/>
            <person name="Chen C."/>
            <person name="Bauer D."/>
            <person name="Andreopoulos W."/>
            <person name="Pangilinan J."/>
            <person name="LaButti K."/>
            <person name="Riley R."/>
            <person name="Lipzen A."/>
            <person name="Clum A."/>
            <person name="Drula E."/>
            <person name="Henrissat B."/>
            <person name="Kohler A."/>
            <person name="Grigoriev I.V."/>
            <person name="Martin F.M."/>
            <person name="Hacquard S."/>
        </authorList>
    </citation>
    <scope>NUCLEOTIDE SEQUENCE [LARGE SCALE GENOMIC DNA]</scope>
    <source>
        <strain evidence="10 11">MPI-SDFR-AT-0080</strain>
    </source>
</reference>
<keyword evidence="11" id="KW-1185">Reference proteome</keyword>
<comment type="subcellular location">
    <subcellularLocation>
        <location evidence="1">Mitochondrion</location>
    </subcellularLocation>
</comment>
<comment type="caution">
    <text evidence="10">The sequence shown here is derived from an EMBL/GenBank/DDBJ whole genome shotgun (WGS) entry which is preliminary data.</text>
</comment>
<dbReference type="InterPro" id="IPR036389">
    <property type="entry name" value="RNase_III_sf"/>
</dbReference>
<dbReference type="Proteomes" id="UP000774617">
    <property type="component" value="Unassembled WGS sequence"/>
</dbReference>
<dbReference type="SMART" id="SM00358">
    <property type="entry name" value="DSRM"/>
    <property type="match status" value="1"/>
</dbReference>
<evidence type="ECO:0000259" key="9">
    <source>
        <dbReference type="PROSITE" id="PS50142"/>
    </source>
</evidence>
<dbReference type="PROSITE" id="PS50142">
    <property type="entry name" value="RNASE_3_2"/>
    <property type="match status" value="1"/>
</dbReference>
<dbReference type="Pfam" id="PF22892">
    <property type="entry name" value="DSRM_MRPL44"/>
    <property type="match status" value="1"/>
</dbReference>
<dbReference type="InterPro" id="IPR044444">
    <property type="entry name" value="Ribosomal_mL44_DSRM_metazoa"/>
</dbReference>
<keyword evidence="5" id="KW-0687">Ribonucleoprotein</keyword>
<keyword evidence="2" id="KW-0694">RNA-binding</keyword>
<dbReference type="SUPFAM" id="SSF69065">
    <property type="entry name" value="RNase III domain-like"/>
    <property type="match status" value="1"/>
</dbReference>
<dbReference type="Gene3D" id="1.10.1520.10">
    <property type="entry name" value="Ribonuclease III domain"/>
    <property type="match status" value="1"/>
</dbReference>
<dbReference type="SMART" id="SM00535">
    <property type="entry name" value="RIBOc"/>
    <property type="match status" value="1"/>
</dbReference>
<evidence type="ECO:0000256" key="1">
    <source>
        <dbReference type="ARBA" id="ARBA00004173"/>
    </source>
</evidence>
<evidence type="ECO:0000256" key="8">
    <source>
        <dbReference type="SAM" id="MobiDB-lite"/>
    </source>
</evidence>
<dbReference type="InterPro" id="IPR014720">
    <property type="entry name" value="dsRBD_dom"/>
</dbReference>
<proteinExistence type="inferred from homology"/>
<evidence type="ECO:0000256" key="5">
    <source>
        <dbReference type="ARBA" id="ARBA00023274"/>
    </source>
</evidence>
<comment type="similarity">
    <text evidence="6">Belongs to the ribonuclease III family. Mitochondrion-specific ribosomal protein mL44 subfamily.</text>
</comment>
<protein>
    <recommendedName>
        <fullName evidence="7">Large ribosomal subunit protein mL44</fullName>
    </recommendedName>
</protein>
<feature type="domain" description="RNase III" evidence="9">
    <location>
        <begin position="188"/>
        <end position="276"/>
    </location>
</feature>
<evidence type="ECO:0000313" key="10">
    <source>
        <dbReference type="EMBL" id="KAH7039523.1"/>
    </source>
</evidence>
<organism evidence="10 11">
    <name type="scientific">Macrophomina phaseolina</name>
    <dbReference type="NCBI Taxonomy" id="35725"/>
    <lineage>
        <taxon>Eukaryota</taxon>
        <taxon>Fungi</taxon>
        <taxon>Dikarya</taxon>
        <taxon>Ascomycota</taxon>
        <taxon>Pezizomycotina</taxon>
        <taxon>Dothideomycetes</taxon>
        <taxon>Dothideomycetes incertae sedis</taxon>
        <taxon>Botryosphaeriales</taxon>
        <taxon>Botryosphaeriaceae</taxon>
        <taxon>Macrophomina</taxon>
    </lineage>
</organism>
<dbReference type="InterPro" id="IPR044443">
    <property type="entry name" value="Ribosomal_mL44_DSRM_fung"/>
</dbReference>
<feature type="region of interest" description="Disordered" evidence="8">
    <location>
        <begin position="139"/>
        <end position="180"/>
    </location>
</feature>
<accession>A0ABQ8G0T8</accession>
<dbReference type="InterPro" id="IPR000999">
    <property type="entry name" value="RNase_III_dom"/>
</dbReference>
<evidence type="ECO:0000256" key="4">
    <source>
        <dbReference type="ARBA" id="ARBA00023128"/>
    </source>
</evidence>
<dbReference type="PANTHER" id="PTHR11207:SF32">
    <property type="entry name" value="LARGE RIBOSOMAL SUBUNIT PROTEIN ML44"/>
    <property type="match status" value="1"/>
</dbReference>
<gene>
    <name evidence="10" type="ORF">B0J12DRAFT_712958</name>
</gene>
<keyword evidence="3" id="KW-0689">Ribosomal protein</keyword>